<organism evidence="3">
    <name type="scientific">Tanacetum cinerariifolium</name>
    <name type="common">Dalmatian daisy</name>
    <name type="synonym">Chrysanthemum cinerariifolium</name>
    <dbReference type="NCBI Taxonomy" id="118510"/>
    <lineage>
        <taxon>Eukaryota</taxon>
        <taxon>Viridiplantae</taxon>
        <taxon>Streptophyta</taxon>
        <taxon>Embryophyta</taxon>
        <taxon>Tracheophyta</taxon>
        <taxon>Spermatophyta</taxon>
        <taxon>Magnoliopsida</taxon>
        <taxon>eudicotyledons</taxon>
        <taxon>Gunneridae</taxon>
        <taxon>Pentapetalae</taxon>
        <taxon>asterids</taxon>
        <taxon>campanulids</taxon>
        <taxon>Asterales</taxon>
        <taxon>Asteraceae</taxon>
        <taxon>Asteroideae</taxon>
        <taxon>Anthemideae</taxon>
        <taxon>Anthemidinae</taxon>
        <taxon>Tanacetum</taxon>
    </lineage>
</organism>
<gene>
    <name evidence="3" type="ORF">Tci_008814</name>
</gene>
<feature type="signal peptide" evidence="2">
    <location>
        <begin position="1"/>
        <end position="19"/>
    </location>
</feature>
<dbReference type="AlphaFoldDB" id="A0A6L2JIT4"/>
<sequence length="384" mass="43310">MTTWELFLLGFNFPVLVLEHNLDLLSMDEVRPLLSYPSIAIEDDNEEDETIDTFTTKLTTLVNKAASLGHTMEDETLVSKPLNAIPDRIAAPGTARPEDRIVDFPEGKVGVYMKFFEFANLRLPLSQFLFDILGYYQIHLLQLSVIGTAKQEARENTPQCYAKPLDSLKNWNNRFFWVDERVFPTIVDWRTSAPKDGMPAENTYSPEAVMILNTHRTRIQKQPKALLCLVGLTRRYYLGDEVYPTFLYDDDRDMDLFYLIRAPNPTKVKTGSRPRVAHKVPLLTVTANQVIEMEDPATATDSSRNVTTTGVALEANQAERVVAMGPPVVKERRKRGHDGVDTNAPPKVLRRDHADPRPTESTHRGKSLAAIELGMGFTRPVPAS</sequence>
<evidence type="ECO:0000313" key="3">
    <source>
        <dbReference type="EMBL" id="GEU36836.1"/>
    </source>
</evidence>
<name>A0A6L2JIT4_TANCI</name>
<comment type="caution">
    <text evidence="3">The sequence shown here is derived from an EMBL/GenBank/DDBJ whole genome shotgun (WGS) entry which is preliminary data.</text>
</comment>
<proteinExistence type="predicted"/>
<feature type="chain" id="PRO_5027082730" evidence="2">
    <location>
        <begin position="20"/>
        <end position="384"/>
    </location>
</feature>
<feature type="compositionally biased region" description="Basic and acidic residues" evidence="1">
    <location>
        <begin position="349"/>
        <end position="363"/>
    </location>
</feature>
<keyword evidence="2" id="KW-0732">Signal</keyword>
<reference evidence="3" key="1">
    <citation type="journal article" date="2019" name="Sci. Rep.">
        <title>Draft genome of Tanacetum cinerariifolium, the natural source of mosquito coil.</title>
        <authorList>
            <person name="Yamashiro T."/>
            <person name="Shiraishi A."/>
            <person name="Satake H."/>
            <person name="Nakayama K."/>
        </authorList>
    </citation>
    <scope>NUCLEOTIDE SEQUENCE</scope>
</reference>
<dbReference type="EMBL" id="BKCJ010000856">
    <property type="protein sequence ID" value="GEU36836.1"/>
    <property type="molecule type" value="Genomic_DNA"/>
</dbReference>
<dbReference type="PANTHER" id="PTHR31099:SF41">
    <property type="entry name" value="TRANSPOSASE (PUTATIVE), GYPSY TYPE-RELATED"/>
    <property type="match status" value="1"/>
</dbReference>
<dbReference type="PANTHER" id="PTHR31099">
    <property type="entry name" value="OS06G0165300 PROTEIN"/>
    <property type="match status" value="1"/>
</dbReference>
<protein>
    <submittedName>
        <fullName evidence="3">Transposase (Putative), gypsy type</fullName>
    </submittedName>
</protein>
<evidence type="ECO:0000256" key="1">
    <source>
        <dbReference type="SAM" id="MobiDB-lite"/>
    </source>
</evidence>
<accession>A0A6L2JIT4</accession>
<feature type="region of interest" description="Disordered" evidence="1">
    <location>
        <begin position="332"/>
        <end position="384"/>
    </location>
</feature>
<evidence type="ECO:0000256" key="2">
    <source>
        <dbReference type="SAM" id="SignalP"/>
    </source>
</evidence>